<reference evidence="1 2" key="1">
    <citation type="submission" date="2024-03" db="EMBL/GenBank/DDBJ databases">
        <title>Novel species of the genus Variovorax.</title>
        <authorList>
            <person name="Liu Q."/>
            <person name="Xin Y.-H."/>
        </authorList>
    </citation>
    <scope>NUCLEOTIDE SEQUENCE [LARGE SCALE GENOMIC DNA]</scope>
    <source>
        <strain evidence="1 2">KACC 18901</strain>
    </source>
</reference>
<comment type="caution">
    <text evidence="1">The sequence shown here is derived from an EMBL/GenBank/DDBJ whole genome shotgun (WGS) entry which is preliminary data.</text>
</comment>
<protein>
    <submittedName>
        <fullName evidence="1">Uncharacterized protein</fullName>
    </submittedName>
</protein>
<accession>A0ABU8XJ74</accession>
<evidence type="ECO:0000313" key="1">
    <source>
        <dbReference type="EMBL" id="MEJ8859922.1"/>
    </source>
</evidence>
<proteinExistence type="predicted"/>
<keyword evidence="2" id="KW-1185">Reference proteome</keyword>
<evidence type="ECO:0000313" key="2">
    <source>
        <dbReference type="Proteomes" id="UP001367030"/>
    </source>
</evidence>
<sequence length="178" mass="19103">MADGIASASIAVFGAVALAYATQFVADDFRRFREGSVLAAGLAGELSSYKFAVPILREMVGSWIAAIDGGRRTDLRFHPFDKPVDHVFPQAVSKLGLLGSSLVEEVVFVYGNLGAFRVAMEIISKKNADMGDSELRQRCLGCLQALERAAGGGEALVPKLQARSTQTFRPPGPWQRSA</sequence>
<name>A0ABU8XJ74_9BURK</name>
<gene>
    <name evidence="1" type="ORF">WKW79_35610</name>
</gene>
<dbReference type="EMBL" id="JBBKZS010000043">
    <property type="protein sequence ID" value="MEJ8859922.1"/>
    <property type="molecule type" value="Genomic_DNA"/>
</dbReference>
<organism evidence="1 2">
    <name type="scientific">Variovorax robiniae</name>
    <dbReference type="NCBI Taxonomy" id="1836199"/>
    <lineage>
        <taxon>Bacteria</taxon>
        <taxon>Pseudomonadati</taxon>
        <taxon>Pseudomonadota</taxon>
        <taxon>Betaproteobacteria</taxon>
        <taxon>Burkholderiales</taxon>
        <taxon>Comamonadaceae</taxon>
        <taxon>Variovorax</taxon>
    </lineage>
</organism>
<dbReference type="Proteomes" id="UP001367030">
    <property type="component" value="Unassembled WGS sequence"/>
</dbReference>
<dbReference type="RefSeq" id="WP_340339954.1">
    <property type="nucleotide sequence ID" value="NZ_JBBKZS010000043.1"/>
</dbReference>